<comment type="similarity">
    <text evidence="2">Belongs to the PBP/GOBP family.</text>
</comment>
<evidence type="ECO:0000313" key="10">
    <source>
        <dbReference type="Proteomes" id="UP000075883"/>
    </source>
</evidence>
<protein>
    <submittedName>
        <fullName evidence="9">Uncharacterized protein</fullName>
    </submittedName>
</protein>
<dbReference type="SUPFAM" id="SSF47565">
    <property type="entry name" value="Insect pheromone/odorant-binding proteins"/>
    <property type="match status" value="1"/>
</dbReference>
<dbReference type="EMBL" id="AXCM01008469">
    <property type="status" value="NOT_ANNOTATED_CDS"/>
    <property type="molecule type" value="Genomic_DNA"/>
</dbReference>
<dbReference type="Pfam" id="PF01395">
    <property type="entry name" value="PBP_GOBP"/>
    <property type="match status" value="1"/>
</dbReference>
<keyword evidence="5" id="KW-0716">Sensory transduction</keyword>
<dbReference type="EnsemblMetazoa" id="ACUA028407-RA">
    <property type="protein sequence ID" value="ACUA028407-PA"/>
    <property type="gene ID" value="ACUA028407"/>
</dbReference>
<dbReference type="InterPro" id="IPR052295">
    <property type="entry name" value="Odorant-binding_protein"/>
</dbReference>
<evidence type="ECO:0000256" key="2">
    <source>
        <dbReference type="ARBA" id="ARBA00008098"/>
    </source>
</evidence>
<feature type="chain" id="PRO_5008128936" evidence="8">
    <location>
        <begin position="21"/>
        <end position="205"/>
    </location>
</feature>
<keyword evidence="3" id="KW-0813">Transport</keyword>
<evidence type="ECO:0000256" key="8">
    <source>
        <dbReference type="SAM" id="SignalP"/>
    </source>
</evidence>
<keyword evidence="7" id="KW-1015">Disulfide bond</keyword>
<accession>A0A182MX41</accession>
<dbReference type="PANTHER" id="PTHR21066:SF17">
    <property type="entry name" value="AGAP011368-PA"/>
    <property type="match status" value="1"/>
</dbReference>
<dbReference type="InterPro" id="IPR036728">
    <property type="entry name" value="PBP_GOBP_sf"/>
</dbReference>
<proteinExistence type="inferred from homology"/>
<dbReference type="VEuPathDB" id="VectorBase:ACUA028407"/>
<dbReference type="Gene3D" id="1.10.238.270">
    <property type="match status" value="1"/>
</dbReference>
<name>A0A182MX41_9DIPT</name>
<dbReference type="GO" id="GO:0005576">
    <property type="term" value="C:extracellular region"/>
    <property type="evidence" value="ECO:0007669"/>
    <property type="project" value="UniProtKB-SubCell"/>
</dbReference>
<keyword evidence="6" id="KW-0552">Olfaction</keyword>
<dbReference type="Proteomes" id="UP000075883">
    <property type="component" value="Unassembled WGS sequence"/>
</dbReference>
<evidence type="ECO:0000256" key="6">
    <source>
        <dbReference type="ARBA" id="ARBA00022725"/>
    </source>
</evidence>
<comment type="subcellular location">
    <subcellularLocation>
        <location evidence="1">Secreted</location>
    </subcellularLocation>
</comment>
<keyword evidence="8" id="KW-0732">Signal</keyword>
<keyword evidence="4" id="KW-0964">Secreted</keyword>
<evidence type="ECO:0000256" key="1">
    <source>
        <dbReference type="ARBA" id="ARBA00004613"/>
    </source>
</evidence>
<sequence>MGKVLILSVGLLVVVGAVAAGRFERSVFAPRVRRDASMRCCNDGFDQSEVHAKFAEIRAACVGELGLAEVPHEEMMKNHEHLHCITECIAKKEGLADETGALVHEDLAKVVTEHMSTIEWKVPLAEGFVKQCFDEVEATDGAFVPSDEAKCNPEGFDFVFCLWRQFTLSCPEEFRDDSDKCVELREKLANKEDVSGLHDEIEAAE</sequence>
<evidence type="ECO:0000256" key="5">
    <source>
        <dbReference type="ARBA" id="ARBA00022606"/>
    </source>
</evidence>
<feature type="signal peptide" evidence="8">
    <location>
        <begin position="1"/>
        <end position="20"/>
    </location>
</feature>
<evidence type="ECO:0000256" key="3">
    <source>
        <dbReference type="ARBA" id="ARBA00022448"/>
    </source>
</evidence>
<dbReference type="InterPro" id="IPR006170">
    <property type="entry name" value="PBP/GOBP"/>
</dbReference>
<dbReference type="PANTHER" id="PTHR21066">
    <property type="entry name" value="ODORANT-BINDING PROTEIN 59A-RELATED"/>
    <property type="match status" value="1"/>
</dbReference>
<organism evidence="9 10">
    <name type="scientific">Anopheles culicifacies</name>
    <dbReference type="NCBI Taxonomy" id="139723"/>
    <lineage>
        <taxon>Eukaryota</taxon>
        <taxon>Metazoa</taxon>
        <taxon>Ecdysozoa</taxon>
        <taxon>Arthropoda</taxon>
        <taxon>Hexapoda</taxon>
        <taxon>Insecta</taxon>
        <taxon>Pterygota</taxon>
        <taxon>Neoptera</taxon>
        <taxon>Endopterygota</taxon>
        <taxon>Diptera</taxon>
        <taxon>Nematocera</taxon>
        <taxon>Culicoidea</taxon>
        <taxon>Culicidae</taxon>
        <taxon>Anophelinae</taxon>
        <taxon>Anopheles</taxon>
        <taxon>culicifacies species complex</taxon>
    </lineage>
</organism>
<dbReference type="AlphaFoldDB" id="A0A182MX41"/>
<reference evidence="9" key="2">
    <citation type="submission" date="2020-05" db="UniProtKB">
        <authorList>
            <consortium name="EnsemblMetazoa"/>
        </authorList>
    </citation>
    <scope>IDENTIFICATION</scope>
    <source>
        <strain evidence="9">A-37</strain>
    </source>
</reference>
<dbReference type="GO" id="GO:0007608">
    <property type="term" value="P:sensory perception of smell"/>
    <property type="evidence" value="ECO:0007669"/>
    <property type="project" value="UniProtKB-KW"/>
</dbReference>
<reference evidence="10" key="1">
    <citation type="submission" date="2013-09" db="EMBL/GenBank/DDBJ databases">
        <title>The Genome Sequence of Anopheles culicifacies species A.</title>
        <authorList>
            <consortium name="The Broad Institute Genomics Platform"/>
            <person name="Neafsey D.E."/>
            <person name="Besansky N."/>
            <person name="Howell P."/>
            <person name="Walton C."/>
            <person name="Young S.K."/>
            <person name="Zeng Q."/>
            <person name="Gargeya S."/>
            <person name="Fitzgerald M."/>
            <person name="Haas B."/>
            <person name="Abouelleil A."/>
            <person name="Allen A.W."/>
            <person name="Alvarado L."/>
            <person name="Arachchi H.M."/>
            <person name="Berlin A.M."/>
            <person name="Chapman S.B."/>
            <person name="Gainer-Dewar J."/>
            <person name="Goldberg J."/>
            <person name="Griggs A."/>
            <person name="Gujja S."/>
            <person name="Hansen M."/>
            <person name="Howarth C."/>
            <person name="Imamovic A."/>
            <person name="Ireland A."/>
            <person name="Larimer J."/>
            <person name="McCowan C."/>
            <person name="Murphy C."/>
            <person name="Pearson M."/>
            <person name="Poon T.W."/>
            <person name="Priest M."/>
            <person name="Roberts A."/>
            <person name="Saif S."/>
            <person name="Shea T."/>
            <person name="Sisk P."/>
            <person name="Sykes S."/>
            <person name="Wortman J."/>
            <person name="Nusbaum C."/>
            <person name="Birren B."/>
        </authorList>
    </citation>
    <scope>NUCLEOTIDE SEQUENCE [LARGE SCALE GENOMIC DNA]</scope>
    <source>
        <strain evidence="10">A-37</strain>
    </source>
</reference>
<dbReference type="STRING" id="139723.A0A182MX41"/>
<evidence type="ECO:0000256" key="4">
    <source>
        <dbReference type="ARBA" id="ARBA00022525"/>
    </source>
</evidence>
<evidence type="ECO:0000256" key="7">
    <source>
        <dbReference type="ARBA" id="ARBA00023157"/>
    </source>
</evidence>
<evidence type="ECO:0000313" key="9">
    <source>
        <dbReference type="EnsemblMetazoa" id="ACUA028407-PA"/>
    </source>
</evidence>
<keyword evidence="10" id="KW-1185">Reference proteome</keyword>
<dbReference type="GO" id="GO:0005549">
    <property type="term" value="F:odorant binding"/>
    <property type="evidence" value="ECO:0007669"/>
    <property type="project" value="InterPro"/>
</dbReference>